<evidence type="ECO:0000256" key="5">
    <source>
        <dbReference type="ARBA" id="ARBA00026011"/>
    </source>
</evidence>
<dbReference type="PANTHER" id="PTHR46937:SF4">
    <property type="entry name" value="FERREDOXIN-THIOREDOXIN REDUCTASE SUBUNIT A1, CHLOROPLASTIC"/>
    <property type="match status" value="1"/>
</dbReference>
<keyword evidence="3" id="KW-0934">Plastid</keyword>
<reference evidence="10 11" key="1">
    <citation type="journal article" date="2019" name="Plant Biotechnol. J.">
        <title>The red bayberry genome and genetic basis of sex determination.</title>
        <authorList>
            <person name="Jia H.M."/>
            <person name="Jia H.J."/>
            <person name="Cai Q.L."/>
            <person name="Wang Y."/>
            <person name="Zhao H.B."/>
            <person name="Yang W.F."/>
            <person name="Wang G.Y."/>
            <person name="Li Y.H."/>
            <person name="Zhan D.L."/>
            <person name="Shen Y.T."/>
            <person name="Niu Q.F."/>
            <person name="Chang L."/>
            <person name="Qiu J."/>
            <person name="Zhao L."/>
            <person name="Xie H.B."/>
            <person name="Fu W.Y."/>
            <person name="Jin J."/>
            <person name="Li X.W."/>
            <person name="Jiao Y."/>
            <person name="Zhou C.C."/>
            <person name="Tu T."/>
            <person name="Chai C.Y."/>
            <person name="Gao J.L."/>
            <person name="Fan L.J."/>
            <person name="van de Weg E."/>
            <person name="Wang J.Y."/>
            <person name="Gao Z.S."/>
        </authorList>
    </citation>
    <scope>NUCLEOTIDE SEQUENCE [LARGE SCALE GENOMIC DNA]</scope>
    <source>
        <tissue evidence="10">Leaves</tissue>
    </source>
</reference>
<protein>
    <submittedName>
        <fullName evidence="10">Ferredoxin-thioredoxin reductase, variable chain</fullName>
    </submittedName>
</protein>
<evidence type="ECO:0000313" key="10">
    <source>
        <dbReference type="EMBL" id="KAB1201517.1"/>
    </source>
</evidence>
<dbReference type="GO" id="GO:0009507">
    <property type="term" value="C:chloroplast"/>
    <property type="evidence" value="ECO:0007669"/>
    <property type="project" value="UniProtKB-SubCell"/>
</dbReference>
<dbReference type="OrthoDB" id="1916328at2759"/>
<dbReference type="Proteomes" id="UP000516437">
    <property type="component" value="Unassembled WGS sequence"/>
</dbReference>
<dbReference type="FunFam" id="2.30.30.50:FF:000002">
    <property type="entry name" value="Ferredoxin-thioredoxin reductase, variable chain"/>
    <property type="match status" value="1"/>
</dbReference>
<feature type="signal peptide" evidence="8">
    <location>
        <begin position="1"/>
        <end position="20"/>
    </location>
</feature>
<dbReference type="EMBL" id="RXIC02000063">
    <property type="protein sequence ID" value="KAB1201517.1"/>
    <property type="molecule type" value="Genomic_DNA"/>
</dbReference>
<dbReference type="SUPFAM" id="SSF50090">
    <property type="entry name" value="Electron transport accessory proteins"/>
    <property type="match status" value="1"/>
</dbReference>
<dbReference type="InterPro" id="IPR004207">
    <property type="entry name" value="Fd_thioredoxin_Rdtase_alpha"/>
</dbReference>
<feature type="chain" id="PRO_5025340967" evidence="8">
    <location>
        <begin position="21"/>
        <end position="194"/>
    </location>
</feature>
<evidence type="ECO:0000256" key="6">
    <source>
        <dbReference type="ARBA" id="ARBA00034474"/>
    </source>
</evidence>
<evidence type="ECO:0000256" key="4">
    <source>
        <dbReference type="ARBA" id="ARBA00023002"/>
    </source>
</evidence>
<keyword evidence="4" id="KW-0560">Oxidoreductase</keyword>
<dbReference type="InterPro" id="IPR008990">
    <property type="entry name" value="Elect_transpt_acc-like_dom_sf"/>
</dbReference>
<dbReference type="PANTHER" id="PTHR46937">
    <property type="entry name" value="FERREDOXIN-THIOREDOXIN REDUCTASE, VARIABLE CHAIN"/>
    <property type="match status" value="1"/>
</dbReference>
<comment type="caution">
    <text evidence="10">The sequence shown here is derived from an EMBL/GenBank/DDBJ whole genome shotgun (WGS) entry which is preliminary data.</text>
</comment>
<comment type="subcellular location">
    <subcellularLocation>
        <location evidence="1">Plastid</location>
        <location evidence="1">Chloroplast</location>
    </subcellularLocation>
</comment>
<dbReference type="InterPro" id="IPR044166">
    <property type="entry name" value="FTRV"/>
</dbReference>
<comment type="similarity">
    <text evidence="7">Belongs to the ferredoxin thioredoxin reductase alpha subunit family.</text>
</comment>
<accession>A0A6A1UP30</accession>
<dbReference type="Gene3D" id="2.30.30.50">
    <property type="match status" value="1"/>
</dbReference>
<dbReference type="GO" id="GO:0015979">
    <property type="term" value="P:photosynthesis"/>
    <property type="evidence" value="ECO:0007669"/>
    <property type="project" value="InterPro"/>
</dbReference>
<organism evidence="10 11">
    <name type="scientific">Morella rubra</name>
    <name type="common">Chinese bayberry</name>
    <dbReference type="NCBI Taxonomy" id="262757"/>
    <lineage>
        <taxon>Eukaryota</taxon>
        <taxon>Viridiplantae</taxon>
        <taxon>Streptophyta</taxon>
        <taxon>Embryophyta</taxon>
        <taxon>Tracheophyta</taxon>
        <taxon>Spermatophyta</taxon>
        <taxon>Magnoliopsida</taxon>
        <taxon>eudicotyledons</taxon>
        <taxon>Gunneridae</taxon>
        <taxon>Pentapetalae</taxon>
        <taxon>rosids</taxon>
        <taxon>fabids</taxon>
        <taxon>Fagales</taxon>
        <taxon>Myricaceae</taxon>
        <taxon>Morella</taxon>
    </lineage>
</organism>
<evidence type="ECO:0000259" key="9">
    <source>
        <dbReference type="Pfam" id="PF02941"/>
    </source>
</evidence>
<evidence type="ECO:0000256" key="2">
    <source>
        <dbReference type="ARBA" id="ARBA00022528"/>
    </source>
</evidence>
<evidence type="ECO:0000256" key="8">
    <source>
        <dbReference type="SAM" id="SignalP"/>
    </source>
</evidence>
<evidence type="ECO:0000313" key="11">
    <source>
        <dbReference type="Proteomes" id="UP000516437"/>
    </source>
</evidence>
<proteinExistence type="inferred from homology"/>
<evidence type="ECO:0000256" key="7">
    <source>
        <dbReference type="ARBA" id="ARBA00034490"/>
    </source>
</evidence>
<comment type="function">
    <text evidence="6">Variable subunit of the ferredoxin-thioredoxin reductase (FTR), which catalyzes the two-electron reduction of thioredoxins by the electrons provided by reduced ferredoxin.</text>
</comment>
<dbReference type="GO" id="GO:0016491">
    <property type="term" value="F:oxidoreductase activity"/>
    <property type="evidence" value="ECO:0007669"/>
    <property type="project" value="UniProtKB-KW"/>
</dbReference>
<name>A0A6A1UP30_9ROSI</name>
<sequence length="194" mass="20958">MTTPIPITAVSLSLLCPAAATPIPSSLSSPSLPSSVYAGSTGNVSAKQATMMMKSSIPSCSSRSRSTTSLAVSASCSLGNIVPYHLNIQRRRRRMTYCEVALESDSSTATTTSSEAKIGARVRVKVPLKVYHVPRVPEVDLTGMEGELKHFVGLWKGKSISANMPYKVEFVTEIQGRGPVKFFGHLKEDEFEYL</sequence>
<dbReference type="Pfam" id="PF02941">
    <property type="entry name" value="FeThRed_A"/>
    <property type="match status" value="1"/>
</dbReference>
<keyword evidence="11" id="KW-1185">Reference proteome</keyword>
<evidence type="ECO:0000256" key="1">
    <source>
        <dbReference type="ARBA" id="ARBA00004229"/>
    </source>
</evidence>
<comment type="subunit">
    <text evidence="5">Heterodimer of subunit A (variable subunit) and subunit B (catalytic subunit). Heterodimeric FTR forms a complex with ferredoxin and thioredoxin.</text>
</comment>
<feature type="domain" description="Ferredoxin thioredoxin reductase alpha chain" evidence="9">
    <location>
        <begin position="118"/>
        <end position="190"/>
    </location>
</feature>
<gene>
    <name evidence="10" type="ORF">CJ030_MR0G003204</name>
</gene>
<evidence type="ECO:0000256" key="3">
    <source>
        <dbReference type="ARBA" id="ARBA00022640"/>
    </source>
</evidence>
<keyword evidence="2" id="KW-0150">Chloroplast</keyword>
<dbReference type="AlphaFoldDB" id="A0A6A1UP30"/>
<keyword evidence="8" id="KW-0732">Signal</keyword>